<keyword evidence="2" id="KW-0378">Hydrolase</keyword>
<dbReference type="RefSeq" id="WP_242935969.1">
    <property type="nucleotide sequence ID" value="NZ_CP094326.1"/>
</dbReference>
<dbReference type="SUPFAM" id="SSF53474">
    <property type="entry name" value="alpha/beta-Hydrolases"/>
    <property type="match status" value="1"/>
</dbReference>
<evidence type="ECO:0000313" key="3">
    <source>
        <dbReference type="Proteomes" id="UP000829476"/>
    </source>
</evidence>
<dbReference type="PANTHER" id="PTHR48098">
    <property type="entry name" value="ENTEROCHELIN ESTERASE-RELATED"/>
    <property type="match status" value="1"/>
</dbReference>
<protein>
    <submittedName>
        <fullName evidence="2">Alpha/beta hydrolase-fold protein</fullName>
    </submittedName>
</protein>
<sequence>MRLFFLGFILLFLVQIHAQTTASVQVSTFIIEAPQLKTSKRIWIYLPKSYKNSNKRYPVIYMHDAQNLFDINTSYAGEWHIDESLDELNAEVIVVGIEHGNKKRIDELTPFEHPDYKGGKGKDYLDFIVETVKPHIDLAFRTLPDRKHTTIFGSSLGGLISFYALFEYNNTFGQAGVFSPSFWYSDKIFLMVENLKTLPDVKIYLATGADEGENMVPDQEKMVSLLLKKKLPSKNIKHYIVKNQKHNESFWGKEFTKAYKWLLKDCY</sequence>
<accession>A0ABY3YI61</accession>
<dbReference type="InterPro" id="IPR050583">
    <property type="entry name" value="Mycobacterial_A85_antigen"/>
</dbReference>
<dbReference type="Proteomes" id="UP000829476">
    <property type="component" value="Chromosome"/>
</dbReference>
<dbReference type="InterPro" id="IPR029058">
    <property type="entry name" value="AB_hydrolase_fold"/>
</dbReference>
<dbReference type="PANTHER" id="PTHR48098:SF6">
    <property type="entry name" value="FERRI-BACILLIBACTIN ESTERASE BESA"/>
    <property type="match status" value="1"/>
</dbReference>
<feature type="chain" id="PRO_5045149667" evidence="1">
    <location>
        <begin position="19"/>
        <end position="267"/>
    </location>
</feature>
<dbReference type="Gene3D" id="3.40.50.1820">
    <property type="entry name" value="alpha/beta hydrolase"/>
    <property type="match status" value="1"/>
</dbReference>
<proteinExistence type="predicted"/>
<dbReference type="Pfam" id="PF00756">
    <property type="entry name" value="Esterase"/>
    <property type="match status" value="1"/>
</dbReference>
<dbReference type="EMBL" id="CP094326">
    <property type="protein sequence ID" value="UNY97557.1"/>
    <property type="molecule type" value="Genomic_DNA"/>
</dbReference>
<organism evidence="2 3">
    <name type="scientific">Zhouia spongiae</name>
    <dbReference type="NCBI Taxonomy" id="2202721"/>
    <lineage>
        <taxon>Bacteria</taxon>
        <taxon>Pseudomonadati</taxon>
        <taxon>Bacteroidota</taxon>
        <taxon>Flavobacteriia</taxon>
        <taxon>Flavobacteriales</taxon>
        <taxon>Flavobacteriaceae</taxon>
        <taxon>Zhouia</taxon>
    </lineage>
</organism>
<reference evidence="2 3" key="1">
    <citation type="journal article" date="2018" name="Int. J. Syst. Evol. Microbiol.">
        <title>Zhouia spongiae sp. nov., isolated from a marine sponge.</title>
        <authorList>
            <person name="Zhuang L."/>
            <person name="Lin B."/>
            <person name="Qin F."/>
            <person name="Luo L."/>
        </authorList>
    </citation>
    <scope>NUCLEOTIDE SEQUENCE [LARGE SCALE GENOMIC DNA]</scope>
    <source>
        <strain evidence="2 3">HN-Y44</strain>
    </source>
</reference>
<dbReference type="InterPro" id="IPR000801">
    <property type="entry name" value="Esterase-like"/>
</dbReference>
<evidence type="ECO:0000313" key="2">
    <source>
        <dbReference type="EMBL" id="UNY97557.1"/>
    </source>
</evidence>
<evidence type="ECO:0000256" key="1">
    <source>
        <dbReference type="SAM" id="SignalP"/>
    </source>
</evidence>
<keyword evidence="3" id="KW-1185">Reference proteome</keyword>
<keyword evidence="1" id="KW-0732">Signal</keyword>
<name>A0ABY3YI61_9FLAO</name>
<feature type="signal peptide" evidence="1">
    <location>
        <begin position="1"/>
        <end position="18"/>
    </location>
</feature>
<gene>
    <name evidence="2" type="ORF">MQE36_10725</name>
</gene>
<dbReference type="GO" id="GO:0016787">
    <property type="term" value="F:hydrolase activity"/>
    <property type="evidence" value="ECO:0007669"/>
    <property type="project" value="UniProtKB-KW"/>
</dbReference>